<dbReference type="AlphaFoldDB" id="A0A409X4Z3"/>
<dbReference type="InterPro" id="IPR012337">
    <property type="entry name" value="RNaseH-like_sf"/>
</dbReference>
<dbReference type="EMBL" id="NHTK01004612">
    <property type="protein sequence ID" value="PPQ85868.1"/>
    <property type="molecule type" value="Genomic_DNA"/>
</dbReference>
<accession>A0A409X4Z3</accession>
<sequence length="686" mass="76884">IKKAWRTGRVVSVLFLDVEGAFPNAVTSKVLHNLRKRRIPTEYVDLIASMLDDRTTRLKFDDFLSDPMAIDNGIGQGCPLSMVLYVIYNADLLEIPKDNSEDAIGYVDDAIFIAIADTFTETVQKLQDMMMRPGGGCDWSTTHNSKFEMSKVAIMHFSRKTKSIDGQQVKLRSAAPPLVIDGTTITVVDEYKYLGILVDPEIRWKQQSAKAAEKAAKWIILFKRLTNAQRGMSSKLMRHLYRSVGVPKLTYALDVWYTPPNKPLGARNTSGSVEPLRRIKSVQKAATLAITGALKGTAADILDPHANVPPAEVMLWSICKRSYIRLCSLPSDHILHSAIVKAYATRDRPPRHSTPIETLARLFDINPGATEKIPTLKPPSDVSRFVNTLTFPSREESIRHEEDDTSSVKVYTDGSGQDGFVGAAASLYINDMSNPVATRHIHLGSIQQHSTYEAELVGILLAIWLLITEAGYVLGRRPISIYTDNQSAINAITSSTRGPADYIKDEFARLCTKYFPITPHYHKVDIKWISAHSEVPRNEKIDYEAKQASLGLTSAKQHLPRLLRTDLPLSVSALRQNLKKEITEKSNEAIRLSPRWDRFAPLEEDFKFTNFHNVANKTDRFKASLLVKIRTGHIPLNSYLHKRKVIPSGNCTSCNNGARETLHHYIFECGGFAVQRQVLREHIGKS</sequence>
<dbReference type="PROSITE" id="PS50879">
    <property type="entry name" value="RNASE_H_1"/>
    <property type="match status" value="1"/>
</dbReference>
<organism evidence="3 4">
    <name type="scientific">Panaeolus cyanescens</name>
    <dbReference type="NCBI Taxonomy" id="181874"/>
    <lineage>
        <taxon>Eukaryota</taxon>
        <taxon>Fungi</taxon>
        <taxon>Dikarya</taxon>
        <taxon>Basidiomycota</taxon>
        <taxon>Agaricomycotina</taxon>
        <taxon>Agaricomycetes</taxon>
        <taxon>Agaricomycetidae</taxon>
        <taxon>Agaricales</taxon>
        <taxon>Agaricineae</taxon>
        <taxon>Galeropsidaceae</taxon>
        <taxon>Panaeolus</taxon>
    </lineage>
</organism>
<gene>
    <name evidence="3" type="ORF">CVT24_006388</name>
</gene>
<dbReference type="Pfam" id="PF00075">
    <property type="entry name" value="RNase_H"/>
    <property type="match status" value="1"/>
</dbReference>
<dbReference type="Pfam" id="PF00078">
    <property type="entry name" value="RVT_1"/>
    <property type="match status" value="1"/>
</dbReference>
<evidence type="ECO:0000259" key="2">
    <source>
        <dbReference type="PROSITE" id="PS50879"/>
    </source>
</evidence>
<dbReference type="PANTHER" id="PTHR33481:SF1">
    <property type="entry name" value="ENDONUCLEASE_EXONUCLEASE_PHOSPHATASE DOMAIN-CONTAINING PROTEIN-RELATED"/>
    <property type="match status" value="1"/>
</dbReference>
<dbReference type="InterPro" id="IPR000477">
    <property type="entry name" value="RT_dom"/>
</dbReference>
<dbReference type="InParanoid" id="A0A409X4Z3"/>
<feature type="non-terminal residue" evidence="3">
    <location>
        <position position="1"/>
    </location>
</feature>
<evidence type="ECO:0008006" key="5">
    <source>
        <dbReference type="Google" id="ProtNLM"/>
    </source>
</evidence>
<reference evidence="3 4" key="1">
    <citation type="journal article" date="2018" name="Evol. Lett.">
        <title>Horizontal gene cluster transfer increased hallucinogenic mushroom diversity.</title>
        <authorList>
            <person name="Reynolds H.T."/>
            <person name="Vijayakumar V."/>
            <person name="Gluck-Thaler E."/>
            <person name="Korotkin H.B."/>
            <person name="Matheny P.B."/>
            <person name="Slot J.C."/>
        </authorList>
    </citation>
    <scope>NUCLEOTIDE SEQUENCE [LARGE SCALE GENOMIC DNA]</scope>
    <source>
        <strain evidence="3 4">2629</strain>
    </source>
</reference>
<proteinExistence type="predicted"/>
<feature type="domain" description="RNase H type-1" evidence="2">
    <location>
        <begin position="404"/>
        <end position="550"/>
    </location>
</feature>
<feature type="non-terminal residue" evidence="3">
    <location>
        <position position="686"/>
    </location>
</feature>
<dbReference type="InterPro" id="IPR002156">
    <property type="entry name" value="RNaseH_domain"/>
</dbReference>
<keyword evidence="4" id="KW-1185">Reference proteome</keyword>
<dbReference type="STRING" id="181874.A0A409X4Z3"/>
<feature type="domain" description="Reverse transcriptase" evidence="1">
    <location>
        <begin position="1"/>
        <end position="198"/>
    </location>
</feature>
<dbReference type="PROSITE" id="PS50878">
    <property type="entry name" value="RT_POL"/>
    <property type="match status" value="1"/>
</dbReference>
<dbReference type="OrthoDB" id="3051850at2759"/>
<protein>
    <recommendedName>
        <fullName evidence="5">RNase H type-1 domain-containing protein</fullName>
    </recommendedName>
</protein>
<evidence type="ECO:0000313" key="4">
    <source>
        <dbReference type="Proteomes" id="UP000284842"/>
    </source>
</evidence>
<name>A0A409X4Z3_9AGAR</name>
<evidence type="ECO:0000259" key="1">
    <source>
        <dbReference type="PROSITE" id="PS50878"/>
    </source>
</evidence>
<dbReference type="PANTHER" id="PTHR33481">
    <property type="entry name" value="REVERSE TRANSCRIPTASE"/>
    <property type="match status" value="1"/>
</dbReference>
<comment type="caution">
    <text evidence="3">The sequence shown here is derived from an EMBL/GenBank/DDBJ whole genome shotgun (WGS) entry which is preliminary data.</text>
</comment>
<dbReference type="GO" id="GO:0004523">
    <property type="term" value="F:RNA-DNA hybrid ribonuclease activity"/>
    <property type="evidence" value="ECO:0007669"/>
    <property type="project" value="InterPro"/>
</dbReference>
<dbReference type="InterPro" id="IPR036397">
    <property type="entry name" value="RNaseH_sf"/>
</dbReference>
<dbReference type="Gene3D" id="3.30.420.10">
    <property type="entry name" value="Ribonuclease H-like superfamily/Ribonuclease H"/>
    <property type="match status" value="1"/>
</dbReference>
<dbReference type="CDD" id="cd09276">
    <property type="entry name" value="Rnase_HI_RT_non_LTR"/>
    <property type="match status" value="1"/>
</dbReference>
<dbReference type="GO" id="GO:0003676">
    <property type="term" value="F:nucleic acid binding"/>
    <property type="evidence" value="ECO:0007669"/>
    <property type="project" value="InterPro"/>
</dbReference>
<dbReference type="SUPFAM" id="SSF53098">
    <property type="entry name" value="Ribonuclease H-like"/>
    <property type="match status" value="1"/>
</dbReference>
<dbReference type="Proteomes" id="UP000284842">
    <property type="component" value="Unassembled WGS sequence"/>
</dbReference>
<evidence type="ECO:0000313" key="3">
    <source>
        <dbReference type="EMBL" id="PPQ85868.1"/>
    </source>
</evidence>